<evidence type="ECO:0000313" key="1">
    <source>
        <dbReference type="EMBL" id="CAH2227667.1"/>
    </source>
</evidence>
<dbReference type="EMBL" id="CAKXAJ010023398">
    <property type="protein sequence ID" value="CAH2227667.1"/>
    <property type="molecule type" value="Genomic_DNA"/>
</dbReference>
<evidence type="ECO:0000313" key="2">
    <source>
        <dbReference type="Proteomes" id="UP000838756"/>
    </source>
</evidence>
<comment type="caution">
    <text evidence="1">The sequence shown here is derived from an EMBL/GenBank/DDBJ whole genome shotgun (WGS) entry which is preliminary data.</text>
</comment>
<gene>
    <name evidence="1" type="primary">jg25028</name>
    <name evidence="1" type="ORF">PAEG_LOCUS8043</name>
</gene>
<sequence>MYRLPQLYQLSEQVKDRRVIVGCATEDERKKVKERLGKVSDRLNVEDVTNKNPLVMLKDVLSYNTDQEVLGALEKQNNAIFKGLEEDRKKVEICFRSVCALAHKCAPVRI</sequence>
<name>A0A8S4R3N8_9NEOP</name>
<accession>A0A8S4R3N8</accession>
<proteinExistence type="predicted"/>
<reference evidence="1" key="1">
    <citation type="submission" date="2022-03" db="EMBL/GenBank/DDBJ databases">
        <authorList>
            <person name="Lindestad O."/>
        </authorList>
    </citation>
    <scope>NUCLEOTIDE SEQUENCE</scope>
</reference>
<dbReference type="AlphaFoldDB" id="A0A8S4R3N8"/>
<keyword evidence="2" id="KW-1185">Reference proteome</keyword>
<dbReference type="OrthoDB" id="10022108at2759"/>
<dbReference type="Proteomes" id="UP000838756">
    <property type="component" value="Unassembled WGS sequence"/>
</dbReference>
<organism evidence="1 2">
    <name type="scientific">Pararge aegeria aegeria</name>
    <dbReference type="NCBI Taxonomy" id="348720"/>
    <lineage>
        <taxon>Eukaryota</taxon>
        <taxon>Metazoa</taxon>
        <taxon>Ecdysozoa</taxon>
        <taxon>Arthropoda</taxon>
        <taxon>Hexapoda</taxon>
        <taxon>Insecta</taxon>
        <taxon>Pterygota</taxon>
        <taxon>Neoptera</taxon>
        <taxon>Endopterygota</taxon>
        <taxon>Lepidoptera</taxon>
        <taxon>Glossata</taxon>
        <taxon>Ditrysia</taxon>
        <taxon>Papilionoidea</taxon>
        <taxon>Nymphalidae</taxon>
        <taxon>Satyrinae</taxon>
        <taxon>Satyrini</taxon>
        <taxon>Parargina</taxon>
        <taxon>Pararge</taxon>
    </lineage>
</organism>
<protein>
    <submittedName>
        <fullName evidence="1">Jg25028 protein</fullName>
    </submittedName>
</protein>